<reference evidence="1 2" key="1">
    <citation type="submission" date="2021-04" db="EMBL/GenBank/DDBJ databases">
        <title>Whole genome sequence analysis of a thiophenic sulfur metabolizing bacteria.</title>
        <authorList>
            <person name="Akhtar N."/>
            <person name="Akram J."/>
            <person name="Aslam A."/>
        </authorList>
    </citation>
    <scope>NUCLEOTIDE SEQUENCE [LARGE SCALE GENOMIC DNA]</scope>
    <source>
        <strain evidence="1 2">3OW</strain>
    </source>
</reference>
<comment type="caution">
    <text evidence="1">The sequence shown here is derived from an EMBL/GenBank/DDBJ whole genome shotgun (WGS) entry which is preliminary data.</text>
</comment>
<organism evidence="1 2">
    <name type="scientific">Tsukamurella paurometabola</name>
    <name type="common">Corynebacterium paurometabolum</name>
    <dbReference type="NCBI Taxonomy" id="2061"/>
    <lineage>
        <taxon>Bacteria</taxon>
        <taxon>Bacillati</taxon>
        <taxon>Actinomycetota</taxon>
        <taxon>Actinomycetes</taxon>
        <taxon>Mycobacteriales</taxon>
        <taxon>Tsukamurellaceae</taxon>
        <taxon>Tsukamurella</taxon>
    </lineage>
</organism>
<dbReference type="EMBL" id="JAGXOE010000138">
    <property type="protein sequence ID" value="MBS4104280.1"/>
    <property type="molecule type" value="Genomic_DNA"/>
</dbReference>
<protein>
    <submittedName>
        <fullName evidence="1">Uncharacterized protein</fullName>
    </submittedName>
</protein>
<sequence length="168" mass="18201">MTESKTLTDIIPGGGTIEMSVTAETTNLEIETMVLSVSRFHADAVHGRLAEQFASWRRSLYEMRAELGGAAAPEPHASTVPPCPMPGRMRCWGTADAVWLGWIAPGRPLDLDNVEAQRIPVSATDTDEQLAAVAERWLTGSGCPPEGTVEWVLPQLRAHRDRLADALG</sequence>
<evidence type="ECO:0000313" key="1">
    <source>
        <dbReference type="EMBL" id="MBS4104280.1"/>
    </source>
</evidence>
<name>A0ABS5NJ34_TSUPA</name>
<keyword evidence="2" id="KW-1185">Reference proteome</keyword>
<dbReference type="RefSeq" id="WP_212555343.1">
    <property type="nucleotide sequence ID" value="NZ_JAGXOE010000138.1"/>
</dbReference>
<proteinExistence type="predicted"/>
<gene>
    <name evidence="1" type="ORF">KFZ73_23995</name>
</gene>
<dbReference type="Proteomes" id="UP000676853">
    <property type="component" value="Unassembled WGS sequence"/>
</dbReference>
<accession>A0ABS5NJ34</accession>
<evidence type="ECO:0000313" key="2">
    <source>
        <dbReference type="Proteomes" id="UP000676853"/>
    </source>
</evidence>